<dbReference type="OrthoDB" id="29058at2759"/>
<keyword evidence="8" id="KW-1185">Reference proteome</keyword>
<feature type="compositionally biased region" description="Basic and acidic residues" evidence="6">
    <location>
        <begin position="298"/>
        <end position="331"/>
    </location>
</feature>
<dbReference type="AlphaFoldDB" id="R9AC84"/>
<organism evidence="7 8">
    <name type="scientific">Wallemia ichthyophaga (strain EXF-994 / CBS 113033)</name>
    <dbReference type="NCBI Taxonomy" id="1299270"/>
    <lineage>
        <taxon>Eukaryota</taxon>
        <taxon>Fungi</taxon>
        <taxon>Dikarya</taxon>
        <taxon>Basidiomycota</taxon>
        <taxon>Wallemiomycotina</taxon>
        <taxon>Wallemiomycetes</taxon>
        <taxon>Wallemiales</taxon>
        <taxon>Wallemiaceae</taxon>
        <taxon>Wallemia</taxon>
    </lineage>
</organism>
<dbReference type="PANTHER" id="PTHR12838:SF0">
    <property type="entry name" value="U3 SMALL NUCLEOLAR RNA-ASSOCIATED PROTEIN 11-RELATED"/>
    <property type="match status" value="1"/>
</dbReference>
<dbReference type="GeneID" id="20374312"/>
<evidence type="ECO:0000313" key="7">
    <source>
        <dbReference type="EMBL" id="EOQ99818.1"/>
    </source>
</evidence>
<dbReference type="InterPro" id="IPR007144">
    <property type="entry name" value="SSU_processome_Utp11"/>
</dbReference>
<dbReference type="OMA" id="VYKWRVE"/>
<dbReference type="EMBL" id="KE007238">
    <property type="protein sequence ID" value="EOQ99818.1"/>
    <property type="molecule type" value="Genomic_DNA"/>
</dbReference>
<dbReference type="RefSeq" id="XP_009269263.1">
    <property type="nucleotide sequence ID" value="XM_009270988.1"/>
</dbReference>
<dbReference type="Proteomes" id="UP000014064">
    <property type="component" value="Unassembled WGS sequence"/>
</dbReference>
<dbReference type="PANTHER" id="PTHR12838">
    <property type="entry name" value="U3 SMALL NUCLEOLAR RNA-ASSOCIATED PROTEIN 11"/>
    <property type="match status" value="1"/>
</dbReference>
<dbReference type="GO" id="GO:0032040">
    <property type="term" value="C:small-subunit processome"/>
    <property type="evidence" value="ECO:0007669"/>
    <property type="project" value="InterPro"/>
</dbReference>
<sequence>MLEYISRSIIMPGSSLRNAIRRRNHKERSQPLHRQKLGFLEKHKDYVKRARDYHSKRDRLTKLRQKAELKNKDEFYFGMVGKKTESGQHFQERGNTPLPNDLVKVLKTQDNGYIYLQRAINQKRIYKLVGNLSSLANIKQLANEEYRMDIGLDEYEEYALKQCNLIPSDEPKKSRKRSIPDYVPHIVFTDDSEPYFEPTNPVQEEDDHNDDAVDLADLGWKLSKKEKKRSKKKESMAVDEEHDAVDGNDGFDDVVVGETQLKKTLNELTQRVFRQDAMDRAARELELTKALMGKGAKQKLEKGQKTDIDAGEQEGREGKARVFKWRAERSK</sequence>
<evidence type="ECO:0000256" key="4">
    <source>
        <dbReference type="ARBA" id="ARBA00022552"/>
    </source>
</evidence>
<dbReference type="STRING" id="1299270.R9AC84"/>
<gene>
    <name evidence="7" type="ORF">J056_001360</name>
</gene>
<evidence type="ECO:0000256" key="6">
    <source>
        <dbReference type="SAM" id="MobiDB-lite"/>
    </source>
</evidence>
<comment type="similarity">
    <text evidence="3">Belongs to the UTP11 family.</text>
</comment>
<evidence type="ECO:0000313" key="8">
    <source>
        <dbReference type="Proteomes" id="UP000014064"/>
    </source>
</evidence>
<evidence type="ECO:0000256" key="5">
    <source>
        <dbReference type="ARBA" id="ARBA00023242"/>
    </source>
</evidence>
<name>R9AC84_WALI9</name>
<evidence type="ECO:0000256" key="2">
    <source>
        <dbReference type="ARBA" id="ARBA00004604"/>
    </source>
</evidence>
<evidence type="ECO:0000256" key="3">
    <source>
        <dbReference type="ARBA" id="ARBA00008105"/>
    </source>
</evidence>
<dbReference type="Pfam" id="PF03998">
    <property type="entry name" value="Utp11"/>
    <property type="match status" value="1"/>
</dbReference>
<proteinExistence type="inferred from homology"/>
<comment type="function">
    <text evidence="1">Involved in nucleolar processing of pre-18S ribosomal RNA.</text>
</comment>
<keyword evidence="5" id="KW-0539">Nucleus</keyword>
<feature type="region of interest" description="Disordered" evidence="6">
    <location>
        <begin position="293"/>
        <end position="331"/>
    </location>
</feature>
<dbReference type="KEGG" id="wic:J056_001360"/>
<dbReference type="eggNOG" id="KOG3237">
    <property type="taxonomic scope" value="Eukaryota"/>
</dbReference>
<evidence type="ECO:0000256" key="1">
    <source>
        <dbReference type="ARBA" id="ARBA00004099"/>
    </source>
</evidence>
<dbReference type="HOGENOM" id="CLU_061887_0_0_1"/>
<keyword evidence="4" id="KW-0698">rRNA processing</keyword>
<protein>
    <submittedName>
        <fullName evidence="7">Putative U3 small nucleolar RNA-associated protein 11</fullName>
    </submittedName>
</protein>
<accession>R9AC84</accession>
<reference evidence="8" key="1">
    <citation type="journal article" date="2013" name="BMC Genomics">
        <title>Genome and transcriptome sequencing of the halophilic fungus Wallemia ichthyophaga: haloadaptations present and absent.</title>
        <authorList>
            <person name="Zajc J."/>
            <person name="Liu Y."/>
            <person name="Dai W."/>
            <person name="Yang Z."/>
            <person name="Hu J."/>
            <person name="Gostincar C."/>
            <person name="Gunde-Cimerman N."/>
        </authorList>
    </citation>
    <scope>NUCLEOTIDE SEQUENCE [LARGE SCALE GENOMIC DNA]</scope>
    <source>
        <strain evidence="8">EXF-994 / CBS 113033</strain>
    </source>
</reference>
<comment type="subcellular location">
    <subcellularLocation>
        <location evidence="2">Nucleus</location>
        <location evidence="2">Nucleolus</location>
    </subcellularLocation>
</comment>
<dbReference type="GO" id="GO:0006364">
    <property type="term" value="P:rRNA processing"/>
    <property type="evidence" value="ECO:0007669"/>
    <property type="project" value="UniProtKB-KW"/>
</dbReference>